<organism evidence="2 3">
    <name type="scientific">Cordyceps javanica</name>
    <dbReference type="NCBI Taxonomy" id="43265"/>
    <lineage>
        <taxon>Eukaryota</taxon>
        <taxon>Fungi</taxon>
        <taxon>Dikarya</taxon>
        <taxon>Ascomycota</taxon>
        <taxon>Pezizomycotina</taxon>
        <taxon>Sordariomycetes</taxon>
        <taxon>Hypocreomycetidae</taxon>
        <taxon>Hypocreales</taxon>
        <taxon>Cordycipitaceae</taxon>
        <taxon>Cordyceps</taxon>
    </lineage>
</organism>
<reference evidence="2 3" key="1">
    <citation type="journal article" date="2019" name="Appl. Microbiol. Biotechnol.">
        <title>Genome sequence of Isaria javanica and comparative genome analysis insights into family S53 peptidase evolution in fungal entomopathogens.</title>
        <authorList>
            <person name="Lin R."/>
            <person name="Zhang X."/>
            <person name="Xin B."/>
            <person name="Zou M."/>
            <person name="Gao Y."/>
            <person name="Qin F."/>
            <person name="Hu Q."/>
            <person name="Xie B."/>
            <person name="Cheng X."/>
        </authorList>
    </citation>
    <scope>NUCLEOTIDE SEQUENCE [LARGE SCALE GENOMIC DNA]</scope>
    <source>
        <strain evidence="2 3">IJ1G</strain>
    </source>
</reference>
<accession>A0A545UZQ2</accession>
<gene>
    <name evidence="2" type="ORF">IF1G_05941</name>
</gene>
<dbReference type="AlphaFoldDB" id="A0A545UZQ2"/>
<keyword evidence="3" id="KW-1185">Reference proteome</keyword>
<proteinExistence type="predicted"/>
<protein>
    <submittedName>
        <fullName evidence="2">Uncharacterized protein</fullName>
    </submittedName>
</protein>
<comment type="caution">
    <text evidence="2">The sequence shown here is derived from an EMBL/GenBank/DDBJ whole genome shotgun (WGS) entry which is preliminary data.</text>
</comment>
<evidence type="ECO:0000256" key="1">
    <source>
        <dbReference type="SAM" id="MobiDB-lite"/>
    </source>
</evidence>
<evidence type="ECO:0000313" key="3">
    <source>
        <dbReference type="Proteomes" id="UP000315783"/>
    </source>
</evidence>
<dbReference type="Proteomes" id="UP000315783">
    <property type="component" value="Unassembled WGS sequence"/>
</dbReference>
<name>A0A545UZQ2_9HYPO</name>
<feature type="region of interest" description="Disordered" evidence="1">
    <location>
        <begin position="122"/>
        <end position="141"/>
    </location>
</feature>
<evidence type="ECO:0000313" key="2">
    <source>
        <dbReference type="EMBL" id="TQV94954.1"/>
    </source>
</evidence>
<dbReference type="EMBL" id="SPUK01000008">
    <property type="protein sequence ID" value="TQV94954.1"/>
    <property type="molecule type" value="Genomic_DNA"/>
</dbReference>
<sequence length="158" mass="17272">MAASHGHGDNIVHYATITDMCSNWAGLQMEIRTWRLSPRVPYPPVRAVESGGVEYRLCYMGSLLDNNRKTMRVASENALCNICVSPRGGWRGWMKAPTTSHGPVFAQRVFQPKPIRDKALAQRPISAGNSGSSSGKLAPADGYEYGGNRQVHAIRCIG</sequence>